<proteinExistence type="predicted"/>
<sequence length="249" mass="27895">MLTRPWTTPRPILIVELAIVAAAYLLYSLIRNAAPEREALAIYNGLQVWQLEQTLMLDIVPWLNHTINDITWLIVGMNYFYAIMHFVVTAGVLIWLYWHHPGRYRAARTTLACTTGLALLGYYLYPLAPPRLLPGADFIDTVRVHETWGSLASGDLKAVSNQFAAMPSMHAGWSLWCGIMLILFAHARWVKTLGAIYPLATLIVITATANHFVLDAIGGWLTLAAGFALQWAIYRRPAHTFPQHAISTT</sequence>
<feature type="transmembrane region" description="Helical" evidence="5">
    <location>
        <begin position="12"/>
        <end position="30"/>
    </location>
</feature>
<dbReference type="GO" id="GO:0016020">
    <property type="term" value="C:membrane"/>
    <property type="evidence" value="ECO:0007669"/>
    <property type="project" value="UniProtKB-SubCell"/>
</dbReference>
<evidence type="ECO:0000259" key="6">
    <source>
        <dbReference type="Pfam" id="PF14378"/>
    </source>
</evidence>
<dbReference type="RefSeq" id="WP_112257463.1">
    <property type="nucleotide sequence ID" value="NZ_QMIG01000003.1"/>
</dbReference>
<name>A0A329QZ96_9ACTN</name>
<feature type="transmembrane region" description="Helical" evidence="5">
    <location>
        <begin position="110"/>
        <end position="128"/>
    </location>
</feature>
<dbReference type="PANTHER" id="PTHR31310:SF7">
    <property type="entry name" value="PA-PHOSPHATASE RELATED-FAMILY PROTEIN DDB_G0268928"/>
    <property type="match status" value="1"/>
</dbReference>
<protein>
    <submittedName>
        <fullName evidence="7">PAP2 family protein</fullName>
    </submittedName>
</protein>
<dbReference type="OrthoDB" id="5241565at2"/>
<dbReference type="CDD" id="cd03386">
    <property type="entry name" value="PAP2_Aur1_like"/>
    <property type="match status" value="1"/>
</dbReference>
<dbReference type="Pfam" id="PF14378">
    <property type="entry name" value="PAP2_3"/>
    <property type="match status" value="1"/>
</dbReference>
<dbReference type="EMBL" id="QMIG01000003">
    <property type="protein sequence ID" value="RAW17645.1"/>
    <property type="molecule type" value="Genomic_DNA"/>
</dbReference>
<evidence type="ECO:0000256" key="4">
    <source>
        <dbReference type="ARBA" id="ARBA00023136"/>
    </source>
</evidence>
<keyword evidence="4 5" id="KW-0472">Membrane</keyword>
<evidence type="ECO:0000313" key="8">
    <source>
        <dbReference type="Proteomes" id="UP000250462"/>
    </source>
</evidence>
<keyword evidence="2 5" id="KW-0812">Transmembrane</keyword>
<evidence type="ECO:0000256" key="1">
    <source>
        <dbReference type="ARBA" id="ARBA00004141"/>
    </source>
</evidence>
<evidence type="ECO:0000256" key="2">
    <source>
        <dbReference type="ARBA" id="ARBA00022692"/>
    </source>
</evidence>
<comment type="subcellular location">
    <subcellularLocation>
        <location evidence="1">Membrane</location>
        <topology evidence="1">Multi-pass membrane protein</topology>
    </subcellularLocation>
</comment>
<dbReference type="InterPro" id="IPR052185">
    <property type="entry name" value="IPC_Synthase-Related"/>
</dbReference>
<dbReference type="InterPro" id="IPR026841">
    <property type="entry name" value="Aur1/Ipt1"/>
</dbReference>
<dbReference type="PANTHER" id="PTHR31310">
    <property type="match status" value="1"/>
</dbReference>
<evidence type="ECO:0000313" key="7">
    <source>
        <dbReference type="EMBL" id="RAW17645.1"/>
    </source>
</evidence>
<feature type="transmembrane region" description="Helical" evidence="5">
    <location>
        <begin position="79"/>
        <end position="98"/>
    </location>
</feature>
<reference evidence="7 8" key="1">
    <citation type="submission" date="2018-06" db="EMBL/GenBank/DDBJ databases">
        <title>Phytoactinopolyspora halophila sp. nov., a novel halophilic actinomycete isolated from a saline soil in China.</title>
        <authorList>
            <person name="Tang S.-K."/>
        </authorList>
    </citation>
    <scope>NUCLEOTIDE SEQUENCE [LARGE SCALE GENOMIC DNA]</scope>
    <source>
        <strain evidence="7 8">YIM 96934</strain>
    </source>
</reference>
<organism evidence="7 8">
    <name type="scientific">Phytoactinopolyspora halophila</name>
    <dbReference type="NCBI Taxonomy" id="1981511"/>
    <lineage>
        <taxon>Bacteria</taxon>
        <taxon>Bacillati</taxon>
        <taxon>Actinomycetota</taxon>
        <taxon>Actinomycetes</taxon>
        <taxon>Jiangellales</taxon>
        <taxon>Jiangellaceae</taxon>
        <taxon>Phytoactinopolyspora</taxon>
    </lineage>
</organism>
<keyword evidence="8" id="KW-1185">Reference proteome</keyword>
<evidence type="ECO:0000256" key="3">
    <source>
        <dbReference type="ARBA" id="ARBA00022989"/>
    </source>
</evidence>
<accession>A0A329QZ96</accession>
<gene>
    <name evidence="7" type="ORF">DPM12_06610</name>
</gene>
<dbReference type="Proteomes" id="UP000250462">
    <property type="component" value="Unassembled WGS sequence"/>
</dbReference>
<keyword evidence="3 5" id="KW-1133">Transmembrane helix</keyword>
<evidence type="ECO:0000256" key="5">
    <source>
        <dbReference type="SAM" id="Phobius"/>
    </source>
</evidence>
<feature type="domain" description="Inositolphosphotransferase Aur1/Ipt1" evidence="6">
    <location>
        <begin position="47"/>
        <end position="229"/>
    </location>
</feature>
<feature type="transmembrane region" description="Helical" evidence="5">
    <location>
        <begin position="192"/>
        <end position="211"/>
    </location>
</feature>
<comment type="caution">
    <text evidence="7">The sequence shown here is derived from an EMBL/GenBank/DDBJ whole genome shotgun (WGS) entry which is preliminary data.</text>
</comment>
<dbReference type="AlphaFoldDB" id="A0A329QZ96"/>
<feature type="transmembrane region" description="Helical" evidence="5">
    <location>
        <begin position="163"/>
        <end position="185"/>
    </location>
</feature>